<feature type="compositionally biased region" description="Basic and acidic residues" evidence="1">
    <location>
        <begin position="166"/>
        <end position="181"/>
    </location>
</feature>
<feature type="compositionally biased region" description="Low complexity" evidence="1">
    <location>
        <begin position="69"/>
        <end position="81"/>
    </location>
</feature>
<feature type="region of interest" description="Disordered" evidence="1">
    <location>
        <begin position="323"/>
        <end position="369"/>
    </location>
</feature>
<proteinExistence type="predicted"/>
<feature type="compositionally biased region" description="Basic and acidic residues" evidence="1">
    <location>
        <begin position="438"/>
        <end position="448"/>
    </location>
</feature>
<feature type="region of interest" description="Disordered" evidence="1">
    <location>
        <begin position="435"/>
        <end position="457"/>
    </location>
</feature>
<sequence length="524" mass="59613">MLLAADIKQSRRLLDQEDERRKQPNTCRTPHGERMMMMVGIASPPSNRRNQQQQQRYAPLLSCHNPQVTSNTRSSTRPSSSQHGGRPPQSKSKVTPPKDKNSGVYAGTSLQDMVDDESVLGPVPVKQGRTTTLLDVTNRNQMVASSSFARRKDNKISLNTTTTRKMTPEESDGGHMWDPQRMRQFPNRRPQSRPVHDVNKIGQSRRRRSPQTLLTSRDATKKVDTQVKIHEATEGDIYQTYYNRGVPADNKPPRNPRKNDDHACFPRSALSDIPGWKSSWSYLQSQAHRNMRQDPSLLGSVMLEQCWTKPWCWDYAEHVQQTKQHASSTQQQPREEAPTYDHNTPFSSIASDASNKSASQQEQHYQEREEEPATCFTCYYHHELEMDTVIDQSSIYGSSSSDSSSFDDEDQQSVSFLHSSAEADHHSLMYSVTTVETSGERWRGSREDPDWDEGQETILSEESSLVLFTRETGDATSKLDEEEEDDLSSWKDFLLTLEEEGHEEKQAASEDDHSSIPFEGLGED</sequence>
<evidence type="ECO:0000313" key="2">
    <source>
        <dbReference type="EMBL" id="CAD9995501.1"/>
    </source>
</evidence>
<feature type="region of interest" description="Disordered" evidence="1">
    <location>
        <begin position="243"/>
        <end position="268"/>
    </location>
</feature>
<organism evidence="2">
    <name type="scientific">Entomoneis paludosa</name>
    <dbReference type="NCBI Taxonomy" id="265537"/>
    <lineage>
        <taxon>Eukaryota</taxon>
        <taxon>Sar</taxon>
        <taxon>Stramenopiles</taxon>
        <taxon>Ochrophyta</taxon>
        <taxon>Bacillariophyta</taxon>
        <taxon>Bacillariophyceae</taxon>
        <taxon>Bacillariophycidae</taxon>
        <taxon>Entomoneidaceae</taxon>
        <taxon>Entomoneis</taxon>
    </lineage>
</organism>
<feature type="compositionally biased region" description="Polar residues" evidence="1">
    <location>
        <begin position="323"/>
        <end position="332"/>
    </location>
</feature>
<protein>
    <submittedName>
        <fullName evidence="2">Uncharacterized protein</fullName>
    </submittedName>
</protein>
<feature type="compositionally biased region" description="Basic and acidic residues" evidence="1">
    <location>
        <begin position="502"/>
        <end position="514"/>
    </location>
</feature>
<name>A0A7S2YTZ4_9STRA</name>
<feature type="compositionally biased region" description="Polar residues" evidence="1">
    <location>
        <begin position="341"/>
        <end position="359"/>
    </location>
</feature>
<feature type="compositionally biased region" description="Basic and acidic residues" evidence="1">
    <location>
        <begin position="8"/>
        <end position="22"/>
    </location>
</feature>
<accession>A0A7S2YTZ4</accession>
<feature type="region of interest" description="Disordered" evidence="1">
    <location>
        <begin position="161"/>
        <end position="215"/>
    </location>
</feature>
<evidence type="ECO:0000256" key="1">
    <source>
        <dbReference type="SAM" id="MobiDB-lite"/>
    </source>
</evidence>
<feature type="compositionally biased region" description="Low complexity" evidence="1">
    <location>
        <begin position="47"/>
        <end position="56"/>
    </location>
</feature>
<gene>
    <name evidence="2" type="ORF">APAL1065_LOCUS27577</name>
</gene>
<reference evidence="2" key="1">
    <citation type="submission" date="2021-01" db="EMBL/GenBank/DDBJ databases">
        <authorList>
            <person name="Corre E."/>
            <person name="Pelletier E."/>
            <person name="Niang G."/>
            <person name="Scheremetjew M."/>
            <person name="Finn R."/>
            <person name="Kale V."/>
            <person name="Holt S."/>
            <person name="Cochrane G."/>
            <person name="Meng A."/>
            <person name="Brown T."/>
            <person name="Cohen L."/>
        </authorList>
    </citation>
    <scope>NUCLEOTIDE SEQUENCE</scope>
    <source>
        <strain evidence="2">CCMP125</strain>
    </source>
</reference>
<feature type="region of interest" description="Disordered" evidence="1">
    <location>
        <begin position="499"/>
        <end position="524"/>
    </location>
</feature>
<feature type="region of interest" description="Disordered" evidence="1">
    <location>
        <begin position="1"/>
        <end position="123"/>
    </location>
</feature>
<dbReference type="EMBL" id="HBHT01041085">
    <property type="protein sequence ID" value="CAD9995501.1"/>
    <property type="molecule type" value="Transcribed_RNA"/>
</dbReference>
<dbReference type="AlphaFoldDB" id="A0A7S2YTZ4"/>